<proteinExistence type="predicted"/>
<evidence type="ECO:0000259" key="3">
    <source>
        <dbReference type="PROSITE" id="PS50086"/>
    </source>
</evidence>
<reference evidence="5" key="1">
    <citation type="submission" date="2025-08" db="UniProtKB">
        <authorList>
            <consortium name="RefSeq"/>
        </authorList>
    </citation>
    <scope>IDENTIFICATION</scope>
</reference>
<dbReference type="PANTHER" id="PTHR47219:SF4">
    <property type="entry name" value="TBC1 DOMAIN FAMILY MEMBER 10A"/>
    <property type="match status" value="1"/>
</dbReference>
<dbReference type="InterPro" id="IPR000195">
    <property type="entry name" value="Rab-GAP-TBC_dom"/>
</dbReference>
<protein>
    <submittedName>
        <fullName evidence="5">TBC1 domain family member 10A-like</fullName>
    </submittedName>
</protein>
<feature type="region of interest" description="Disordered" evidence="2">
    <location>
        <begin position="48"/>
        <end position="67"/>
    </location>
</feature>
<organism evidence="4 5">
    <name type="scientific">Acanthaster planci</name>
    <name type="common">Crown-of-thorns starfish</name>
    <dbReference type="NCBI Taxonomy" id="133434"/>
    <lineage>
        <taxon>Eukaryota</taxon>
        <taxon>Metazoa</taxon>
        <taxon>Echinodermata</taxon>
        <taxon>Eleutherozoa</taxon>
        <taxon>Asterozoa</taxon>
        <taxon>Asteroidea</taxon>
        <taxon>Valvatacea</taxon>
        <taxon>Valvatida</taxon>
        <taxon>Acanthasteridae</taxon>
        <taxon>Acanthaster</taxon>
    </lineage>
</organism>
<keyword evidence="1" id="KW-0343">GTPase activation</keyword>
<dbReference type="FunFam" id="1.10.10.750:FF:000001">
    <property type="entry name" value="TBC1 domain family member 10A"/>
    <property type="match status" value="1"/>
</dbReference>
<dbReference type="KEGG" id="aplc:110985423"/>
<dbReference type="InterPro" id="IPR050302">
    <property type="entry name" value="Rab_GAP_TBC_domain"/>
</dbReference>
<dbReference type="FunFam" id="1.10.8.270:FF:000007">
    <property type="entry name" value="TBC1 domain family member 10A"/>
    <property type="match status" value="1"/>
</dbReference>
<feature type="compositionally biased region" description="Basic and acidic residues" evidence="2">
    <location>
        <begin position="565"/>
        <end position="587"/>
    </location>
</feature>
<feature type="region of interest" description="Disordered" evidence="2">
    <location>
        <begin position="1"/>
        <end position="42"/>
    </location>
</feature>
<dbReference type="SMART" id="SM00164">
    <property type="entry name" value="TBC"/>
    <property type="match status" value="1"/>
</dbReference>
<dbReference type="GO" id="GO:0031267">
    <property type="term" value="F:small GTPase binding"/>
    <property type="evidence" value="ECO:0007669"/>
    <property type="project" value="TreeGrafter"/>
</dbReference>
<feature type="domain" description="Rab-GAP TBC" evidence="3">
    <location>
        <begin position="115"/>
        <end position="303"/>
    </location>
</feature>
<dbReference type="GeneID" id="110985423"/>
<dbReference type="Pfam" id="PF00566">
    <property type="entry name" value="RabGAP-TBC"/>
    <property type="match status" value="1"/>
</dbReference>
<feature type="compositionally biased region" description="Basic and acidic residues" evidence="2">
    <location>
        <begin position="504"/>
        <end position="534"/>
    </location>
</feature>
<sequence length="711" mass="81169">MDMAMNNGHDVAEDLPTDEVSVASSEEDANALPSPSSLADEEGLTANGMVASTRPKEQTDRFGFTGGKQFTKDSDWNTPVQVIRRREIKWLDMLDDWDKWMNKKPKKVRERCRKGIPCSIRPRAWQYLCGSKKLYEQNKARWQELDSSEGDPKWIEVIQKDLDRQFPFHEMFASRDGHGQQDLFRILKAYSIYNPRDGYCQAQAPVAAVLLMHMPAEDAFWALVQICEKYLTGYYSVGLEAVQIDGMVLAGLTKKESPTAYKHLKKHKIDPILYMTEWFMCMFSRTLPWPSVLRVWDMFFCEGVKVLFRVALVLLKFTLGRSEQLKDCQGLYETMEVLRNIPASVTQEDFLSAEMLKLRVFERDMEAEHSLSLARRKVIKERQLAPEKAAAMQRDIDNLRKKKRGKVKPPPNRERTEGFGSQDLLAMDRHAELKHKAHAEHKDAWVEVPPEEETEQTPHVHPRSPMSDLSSERFEMVREIHVDNPPRDWNRNPVNTPVSPGAEKLSKSKDSKKDERKKEKSDKKKGKEQTKAEVTDAAALESVSGDKEKGKISVEKKDKKSKSKEKKEEKKAKKAEKADKKQKEKAGHSSSQPLSLVEDQGHHHGDVTEETRRLSNGSNDAGRKTNKVDHATEVWIGQTEYRMSPYANVSHPETVSTPIDLPVNDSLPGSPMHSPAEEQETHLISSRQTSQHHDHHDDQSPQPSIGLETPV</sequence>
<dbReference type="GO" id="GO:0005096">
    <property type="term" value="F:GTPase activator activity"/>
    <property type="evidence" value="ECO:0007669"/>
    <property type="project" value="UniProtKB-KW"/>
</dbReference>
<dbReference type="SUPFAM" id="SSF47923">
    <property type="entry name" value="Ypt/Rab-GAP domain of gyp1p"/>
    <property type="match status" value="2"/>
</dbReference>
<dbReference type="Gene3D" id="1.10.8.270">
    <property type="entry name" value="putative rabgap domain of human tbc1 domain family member 14 like domains"/>
    <property type="match status" value="1"/>
</dbReference>
<accession>A0A8B7Z8X9</accession>
<dbReference type="PANTHER" id="PTHR47219">
    <property type="entry name" value="RAB GTPASE-ACTIVATING PROTEIN 1-LIKE"/>
    <property type="match status" value="1"/>
</dbReference>
<feature type="compositionally biased region" description="Basic and acidic residues" evidence="2">
    <location>
        <begin position="544"/>
        <end position="558"/>
    </location>
</feature>
<evidence type="ECO:0000256" key="1">
    <source>
        <dbReference type="ARBA" id="ARBA00022468"/>
    </source>
</evidence>
<dbReference type="AlphaFoldDB" id="A0A8B7Z8X9"/>
<feature type="compositionally biased region" description="Basic and acidic residues" evidence="2">
    <location>
        <begin position="599"/>
        <end position="613"/>
    </location>
</feature>
<dbReference type="OMA" id="HATEVWI"/>
<dbReference type="Gene3D" id="1.10.10.750">
    <property type="entry name" value="Ypt/Rab-GAP domain of gyp1p, domain 1"/>
    <property type="match status" value="1"/>
</dbReference>
<dbReference type="InterPro" id="IPR035969">
    <property type="entry name" value="Rab-GAP_TBC_sf"/>
</dbReference>
<dbReference type="OrthoDB" id="159449at2759"/>
<evidence type="ECO:0000256" key="2">
    <source>
        <dbReference type="SAM" id="MobiDB-lite"/>
    </source>
</evidence>
<dbReference type="GO" id="GO:0005886">
    <property type="term" value="C:plasma membrane"/>
    <property type="evidence" value="ECO:0007669"/>
    <property type="project" value="UniProtKB-ARBA"/>
</dbReference>
<feature type="compositionally biased region" description="Basic and acidic residues" evidence="2">
    <location>
        <begin position="621"/>
        <end position="632"/>
    </location>
</feature>
<feature type="region of interest" description="Disordered" evidence="2">
    <location>
        <begin position="387"/>
        <end position="470"/>
    </location>
</feature>
<dbReference type="FunFam" id="1.10.472.80:FF:000008">
    <property type="entry name" value="TBC1 domain family member 10A"/>
    <property type="match status" value="1"/>
</dbReference>
<dbReference type="RefSeq" id="XP_022102124.1">
    <property type="nucleotide sequence ID" value="XM_022246432.1"/>
</dbReference>
<keyword evidence="4" id="KW-1185">Reference proteome</keyword>
<evidence type="ECO:0000313" key="5">
    <source>
        <dbReference type="RefSeq" id="XP_022102124.1"/>
    </source>
</evidence>
<name>A0A8B7Z8X9_ACAPL</name>
<dbReference type="PROSITE" id="PS50086">
    <property type="entry name" value="TBC_RABGAP"/>
    <property type="match status" value="1"/>
</dbReference>
<dbReference type="Gene3D" id="1.10.472.80">
    <property type="entry name" value="Ypt/Rab-GAP domain of gyp1p, domain 3"/>
    <property type="match status" value="1"/>
</dbReference>
<gene>
    <name evidence="5" type="primary">LOC110985423</name>
</gene>
<dbReference type="Proteomes" id="UP000694845">
    <property type="component" value="Unplaced"/>
</dbReference>
<evidence type="ECO:0000313" key="4">
    <source>
        <dbReference type="Proteomes" id="UP000694845"/>
    </source>
</evidence>
<feature type="region of interest" description="Disordered" evidence="2">
    <location>
        <begin position="482"/>
        <end position="711"/>
    </location>
</feature>